<proteinExistence type="predicted"/>
<organism evidence="1 2">
    <name type="scientific">Candidatus Enterococcus wittei</name>
    <dbReference type="NCBI Taxonomy" id="1987383"/>
    <lineage>
        <taxon>Bacteria</taxon>
        <taxon>Bacillati</taxon>
        <taxon>Bacillota</taxon>
        <taxon>Bacilli</taxon>
        <taxon>Lactobacillales</taxon>
        <taxon>Enterococcaceae</taxon>
        <taxon>Enterococcus</taxon>
    </lineage>
</organism>
<protein>
    <recommendedName>
        <fullName evidence="3">Primosomal protein N</fullName>
    </recommendedName>
</protein>
<evidence type="ECO:0008006" key="3">
    <source>
        <dbReference type="Google" id="ProtNLM"/>
    </source>
</evidence>
<accession>A0A242JXZ1</accession>
<dbReference type="Proteomes" id="UP000194933">
    <property type="component" value="Unassembled WGS sequence"/>
</dbReference>
<keyword evidence="2" id="KW-1185">Reference proteome</keyword>
<dbReference type="AlphaFoldDB" id="A0A242JXZ1"/>
<reference evidence="1 2" key="1">
    <citation type="submission" date="2017-05" db="EMBL/GenBank/DDBJ databases">
        <title>The Genome Sequence of Enterococcus sp. 10A9_DIV0425.</title>
        <authorList>
            <consortium name="The Broad Institute Genomics Platform"/>
            <consortium name="The Broad Institute Genomic Center for Infectious Diseases"/>
            <person name="Earl A."/>
            <person name="Manson A."/>
            <person name="Schwartman J."/>
            <person name="Gilmore M."/>
            <person name="Abouelleil A."/>
            <person name="Cao P."/>
            <person name="Chapman S."/>
            <person name="Cusick C."/>
            <person name="Shea T."/>
            <person name="Young S."/>
            <person name="Neafsey D."/>
            <person name="Nusbaum C."/>
            <person name="Birren B."/>
        </authorList>
    </citation>
    <scope>NUCLEOTIDE SEQUENCE [LARGE SCALE GENOMIC DNA]</scope>
    <source>
        <strain evidence="1 2">10A9_DIV0425</strain>
    </source>
</reference>
<gene>
    <name evidence="1" type="ORF">A5844_001686</name>
</gene>
<sequence>MMLDDKLKCPKCQTKFYYNEVTNVVHHRKKEMPIRCPECHYVVKKKLSHGYFVSYNEEVFENDRFDLEKEPLPEQYKNIKTGAIISSEDYQRMIEENDRLMDMPMNSELMGAANMILENEELNNTNNYEDYVPYHGE</sequence>
<evidence type="ECO:0000313" key="2">
    <source>
        <dbReference type="Proteomes" id="UP000194933"/>
    </source>
</evidence>
<dbReference type="EMBL" id="NGMO01000003">
    <property type="protein sequence ID" value="OTP09989.1"/>
    <property type="molecule type" value="Genomic_DNA"/>
</dbReference>
<comment type="caution">
    <text evidence="1">The sequence shown here is derived from an EMBL/GenBank/DDBJ whole genome shotgun (WGS) entry which is preliminary data.</text>
</comment>
<evidence type="ECO:0000313" key="1">
    <source>
        <dbReference type="EMBL" id="OTP09989.1"/>
    </source>
</evidence>
<name>A0A242JXZ1_9ENTE</name>